<keyword evidence="1" id="KW-0812">Transmembrane</keyword>
<dbReference type="Proteomes" id="UP000051679">
    <property type="component" value="Unassembled WGS sequence"/>
</dbReference>
<evidence type="ECO:0000313" key="4">
    <source>
        <dbReference type="Proteomes" id="UP000051679"/>
    </source>
</evidence>
<dbReference type="PROSITE" id="PS50206">
    <property type="entry name" value="RHODANESE_3"/>
    <property type="match status" value="1"/>
</dbReference>
<dbReference type="AlphaFoldDB" id="A0A0R1ZPK5"/>
<feature type="domain" description="Rhodanese" evidence="2">
    <location>
        <begin position="53"/>
        <end position="137"/>
    </location>
</feature>
<keyword evidence="4" id="KW-1185">Reference proteome</keyword>
<proteinExistence type="predicted"/>
<reference evidence="3 4" key="1">
    <citation type="journal article" date="2015" name="Genome Announc.">
        <title>Expanding the biotechnology potential of lactobacilli through comparative genomics of 213 strains and associated genera.</title>
        <authorList>
            <person name="Sun Z."/>
            <person name="Harris H.M."/>
            <person name="McCann A."/>
            <person name="Guo C."/>
            <person name="Argimon S."/>
            <person name="Zhang W."/>
            <person name="Yang X."/>
            <person name="Jeffery I.B."/>
            <person name="Cooney J.C."/>
            <person name="Kagawa T.F."/>
            <person name="Liu W."/>
            <person name="Song Y."/>
            <person name="Salvetti E."/>
            <person name="Wrobel A."/>
            <person name="Rasinkangas P."/>
            <person name="Parkhill J."/>
            <person name="Rea M.C."/>
            <person name="O'Sullivan O."/>
            <person name="Ritari J."/>
            <person name="Douillard F.P."/>
            <person name="Paul Ross R."/>
            <person name="Yang R."/>
            <person name="Briner A.E."/>
            <person name="Felis G.E."/>
            <person name="de Vos W.M."/>
            <person name="Barrangou R."/>
            <person name="Klaenhammer T.R."/>
            <person name="Caufield P.W."/>
            <person name="Cui Y."/>
            <person name="Zhang H."/>
            <person name="O'Toole P.W."/>
        </authorList>
    </citation>
    <scope>NUCLEOTIDE SEQUENCE [LARGE SCALE GENOMIC DNA]</scope>
    <source>
        <strain evidence="3 4">DSM 20505</strain>
    </source>
</reference>
<dbReference type="SUPFAM" id="SSF52821">
    <property type="entry name" value="Rhodanese/Cell cycle control phosphatase"/>
    <property type="match status" value="1"/>
</dbReference>
<dbReference type="PATRIC" id="fig|1291052.5.peg.63"/>
<protein>
    <submittedName>
        <fullName evidence="3">Rhodanese-related sulfurtransferase</fullName>
    </submittedName>
</protein>
<dbReference type="Pfam" id="PF00581">
    <property type="entry name" value="Rhodanese"/>
    <property type="match status" value="1"/>
</dbReference>
<dbReference type="RefSeq" id="WP_054677542.1">
    <property type="nucleotide sequence ID" value="NZ_AYYO01000005.1"/>
</dbReference>
<organism evidence="3 4">
    <name type="scientific">Lacticaseibacillus sharpeae JCM 1186 = DSM 20505</name>
    <dbReference type="NCBI Taxonomy" id="1291052"/>
    <lineage>
        <taxon>Bacteria</taxon>
        <taxon>Bacillati</taxon>
        <taxon>Bacillota</taxon>
        <taxon>Bacilli</taxon>
        <taxon>Lactobacillales</taxon>
        <taxon>Lactobacillaceae</taxon>
        <taxon>Lacticaseibacillus</taxon>
    </lineage>
</organism>
<dbReference type="PANTHER" id="PTHR43031">
    <property type="entry name" value="FAD-DEPENDENT OXIDOREDUCTASE"/>
    <property type="match status" value="1"/>
</dbReference>
<feature type="transmembrane region" description="Helical" evidence="1">
    <location>
        <begin position="12"/>
        <end position="30"/>
    </location>
</feature>
<comment type="caution">
    <text evidence="3">The sequence shown here is derived from an EMBL/GenBank/DDBJ whole genome shotgun (WGS) entry which is preliminary data.</text>
</comment>
<accession>A0A0R1ZPK5</accession>
<dbReference type="SMART" id="SM00450">
    <property type="entry name" value="RHOD"/>
    <property type="match status" value="1"/>
</dbReference>
<dbReference type="GO" id="GO:0016740">
    <property type="term" value="F:transferase activity"/>
    <property type="evidence" value="ECO:0007669"/>
    <property type="project" value="UniProtKB-KW"/>
</dbReference>
<dbReference type="OrthoDB" id="9808735at2"/>
<dbReference type="InterPro" id="IPR050229">
    <property type="entry name" value="GlpE_sulfurtransferase"/>
</dbReference>
<evidence type="ECO:0000259" key="2">
    <source>
        <dbReference type="PROSITE" id="PS50206"/>
    </source>
</evidence>
<dbReference type="InterPro" id="IPR036873">
    <property type="entry name" value="Rhodanese-like_dom_sf"/>
</dbReference>
<dbReference type="PANTHER" id="PTHR43031:SF18">
    <property type="entry name" value="RHODANESE-RELATED SULFURTRANSFERASES"/>
    <property type="match status" value="1"/>
</dbReference>
<keyword evidence="3" id="KW-0808">Transferase</keyword>
<sequence>MFFGAGSSFFTAIWIIIALMILFWAGSWLYRYVMTRRYKKFGGELPGAEFEETMRKAQIIDLRESNQFDSNHILGARNIPYSLLSQKMSGLRKDLPVYLYDATGAMSLRAVRMFSKQGFEKIYWLKDGFAEWSGKTKKHA</sequence>
<name>A0A0R1ZPK5_9LACO</name>
<keyword evidence="1" id="KW-0472">Membrane</keyword>
<dbReference type="STRING" id="1291052.FC18_GL000061"/>
<keyword evidence="1" id="KW-1133">Transmembrane helix</keyword>
<dbReference type="Gene3D" id="3.40.250.10">
    <property type="entry name" value="Rhodanese-like domain"/>
    <property type="match status" value="1"/>
</dbReference>
<dbReference type="CDD" id="cd00158">
    <property type="entry name" value="RHOD"/>
    <property type="match status" value="1"/>
</dbReference>
<evidence type="ECO:0000313" key="3">
    <source>
        <dbReference type="EMBL" id="KRM56378.1"/>
    </source>
</evidence>
<gene>
    <name evidence="3" type="ORF">FC18_GL000061</name>
</gene>
<dbReference type="EMBL" id="AYYO01000005">
    <property type="protein sequence ID" value="KRM56378.1"/>
    <property type="molecule type" value="Genomic_DNA"/>
</dbReference>
<evidence type="ECO:0000256" key="1">
    <source>
        <dbReference type="SAM" id="Phobius"/>
    </source>
</evidence>
<dbReference type="InterPro" id="IPR001763">
    <property type="entry name" value="Rhodanese-like_dom"/>
</dbReference>